<proteinExistence type="inferred from homology"/>
<comment type="similarity">
    <text evidence="4">Belongs to the peptidase M29 family.</text>
</comment>
<organism evidence="10 11">
    <name type="scientific">Cohnella pontilimi</name>
    <dbReference type="NCBI Taxonomy" id="2564100"/>
    <lineage>
        <taxon>Bacteria</taxon>
        <taxon>Bacillati</taxon>
        <taxon>Bacillota</taxon>
        <taxon>Bacilli</taxon>
        <taxon>Bacillales</taxon>
        <taxon>Paenibacillaceae</taxon>
        <taxon>Cohnella</taxon>
    </lineage>
</organism>
<dbReference type="GO" id="GO:0008237">
    <property type="term" value="F:metallopeptidase activity"/>
    <property type="evidence" value="ECO:0007669"/>
    <property type="project" value="UniProtKB-KW"/>
</dbReference>
<evidence type="ECO:0000256" key="3">
    <source>
        <dbReference type="ARBA" id="ARBA00001947"/>
    </source>
</evidence>
<dbReference type="OrthoDB" id="9803993at2"/>
<evidence type="ECO:0000313" key="10">
    <source>
        <dbReference type="EMBL" id="TJY41072.1"/>
    </source>
</evidence>
<evidence type="ECO:0000256" key="4">
    <source>
        <dbReference type="ARBA" id="ARBA00008236"/>
    </source>
</evidence>
<evidence type="ECO:0000256" key="7">
    <source>
        <dbReference type="ARBA" id="ARBA00022723"/>
    </source>
</evidence>
<dbReference type="GO" id="GO:0006508">
    <property type="term" value="P:proteolysis"/>
    <property type="evidence" value="ECO:0007669"/>
    <property type="project" value="UniProtKB-KW"/>
</dbReference>
<keyword evidence="7" id="KW-0479">Metal-binding</keyword>
<dbReference type="InterPro" id="IPR000787">
    <property type="entry name" value="Peptidase_M29"/>
</dbReference>
<dbReference type="PRINTS" id="PR00919">
    <property type="entry name" value="THERMOPTASE"/>
</dbReference>
<keyword evidence="5 10" id="KW-0031">Aminopeptidase</keyword>
<evidence type="ECO:0000256" key="2">
    <source>
        <dbReference type="ARBA" id="ARBA00001946"/>
    </source>
</evidence>
<reference evidence="10 11" key="1">
    <citation type="submission" date="2019-04" db="EMBL/GenBank/DDBJ databases">
        <title>Cohnella sp. nov., isolated from soil.</title>
        <authorList>
            <person name="Kim W."/>
        </authorList>
    </citation>
    <scope>NUCLEOTIDE SEQUENCE [LARGE SCALE GENOMIC DNA]</scope>
    <source>
        <strain evidence="10 11">CAU 1483</strain>
    </source>
</reference>
<dbReference type="GO" id="GO:0046872">
    <property type="term" value="F:metal ion binding"/>
    <property type="evidence" value="ECO:0007669"/>
    <property type="project" value="UniProtKB-KW"/>
</dbReference>
<dbReference type="PANTHER" id="PTHR34448">
    <property type="entry name" value="AMINOPEPTIDASE"/>
    <property type="match status" value="1"/>
</dbReference>
<dbReference type="Pfam" id="PF02073">
    <property type="entry name" value="Peptidase_M29"/>
    <property type="match status" value="1"/>
</dbReference>
<dbReference type="InterPro" id="IPR052170">
    <property type="entry name" value="M29_Exopeptidase"/>
</dbReference>
<dbReference type="RefSeq" id="WP_136778700.1">
    <property type="nucleotide sequence ID" value="NZ_SUPK01000007.1"/>
</dbReference>
<evidence type="ECO:0000256" key="5">
    <source>
        <dbReference type="ARBA" id="ARBA00022438"/>
    </source>
</evidence>
<accession>A0A4U0FCR4</accession>
<evidence type="ECO:0000256" key="9">
    <source>
        <dbReference type="ARBA" id="ARBA00023049"/>
    </source>
</evidence>
<keyword evidence="8" id="KW-0378">Hydrolase</keyword>
<protein>
    <submittedName>
        <fullName evidence="10">Aminopeptidase</fullName>
    </submittedName>
</protein>
<evidence type="ECO:0000256" key="8">
    <source>
        <dbReference type="ARBA" id="ARBA00022801"/>
    </source>
</evidence>
<dbReference type="Gene3D" id="3.40.1830.10">
    <property type="entry name" value="Thermophilic metalloprotease (M29)"/>
    <property type="match status" value="1"/>
</dbReference>
<sequence>MDHFEQKLDKYAALAVEIGVNVQPGQTLVVTAPVIAAEYVRKVVKRAYEVGAKNVMVDWTDDVVTRTKYELAPSEAFLEYPMWRAKGMEEMAADNAAFLYIIGDNPDLLKGIDPQRVADARKTASQALKPFKDYQMSDKVSWSIVAVPSQEWADAVFPSLDRDKRIDALWDAIFAATRIDTEDPVKAWKDHADTLDSKASRLNERKYKALHYTAPGTDLTIELARGHHWVSAGSVNKLGSVFIANMPTEEVFTAPFKTGVNGYVSSTKPLSYAGNLIDHFKLTFKDGKIVEFTAEQGYETMKRLIETDEGSHFLGEVALVPHRSPISQTNLIFYQTLFDENASNHLAIGQGYAFNIDGGKEMSKEELMVRGLNESLTHVDFMIGSADMDIDGIMEDGTAEPIFRKGDWAF</sequence>
<gene>
    <name evidence="10" type="ORF">E5161_15320</name>
</gene>
<comment type="caution">
    <text evidence="10">The sequence shown here is derived from an EMBL/GenBank/DDBJ whole genome shotgun (WGS) entry which is preliminary data.</text>
</comment>
<keyword evidence="11" id="KW-1185">Reference proteome</keyword>
<dbReference type="GO" id="GO:0004177">
    <property type="term" value="F:aminopeptidase activity"/>
    <property type="evidence" value="ECO:0007669"/>
    <property type="project" value="UniProtKB-KW"/>
</dbReference>
<keyword evidence="9" id="KW-0482">Metalloprotease</keyword>
<evidence type="ECO:0000256" key="6">
    <source>
        <dbReference type="ARBA" id="ARBA00022670"/>
    </source>
</evidence>
<comment type="cofactor">
    <cofactor evidence="3">
        <name>Zn(2+)</name>
        <dbReference type="ChEBI" id="CHEBI:29105"/>
    </cofactor>
</comment>
<dbReference type="PANTHER" id="PTHR34448:SF3">
    <property type="entry name" value="AMINOPEPTIDASE AMPS"/>
    <property type="match status" value="1"/>
</dbReference>
<evidence type="ECO:0000256" key="1">
    <source>
        <dbReference type="ARBA" id="ARBA00001941"/>
    </source>
</evidence>
<comment type="cofactor">
    <cofactor evidence="1">
        <name>Co(2+)</name>
        <dbReference type="ChEBI" id="CHEBI:48828"/>
    </cofactor>
</comment>
<dbReference type="InterPro" id="IPR035097">
    <property type="entry name" value="M29_N-terminal"/>
</dbReference>
<dbReference type="SUPFAM" id="SSF144052">
    <property type="entry name" value="Thermophilic metalloprotease-like"/>
    <property type="match status" value="1"/>
</dbReference>
<dbReference type="EMBL" id="SUPK01000007">
    <property type="protein sequence ID" value="TJY41072.1"/>
    <property type="molecule type" value="Genomic_DNA"/>
</dbReference>
<comment type="cofactor">
    <cofactor evidence="2">
        <name>Mg(2+)</name>
        <dbReference type="ChEBI" id="CHEBI:18420"/>
    </cofactor>
</comment>
<dbReference type="Proteomes" id="UP000309673">
    <property type="component" value="Unassembled WGS sequence"/>
</dbReference>
<evidence type="ECO:0000313" key="11">
    <source>
        <dbReference type="Proteomes" id="UP000309673"/>
    </source>
</evidence>
<dbReference type="AlphaFoldDB" id="A0A4U0FCR4"/>
<name>A0A4U0FCR4_9BACL</name>
<keyword evidence="6" id="KW-0645">Protease</keyword>